<name>A0A1L3FP80_BRAJP</name>
<evidence type="ECO:0000313" key="2">
    <source>
        <dbReference type="Proteomes" id="UP000181962"/>
    </source>
</evidence>
<dbReference type="Proteomes" id="UP000181962">
    <property type="component" value="Chromosome"/>
</dbReference>
<dbReference type="EMBL" id="CP017637">
    <property type="protein sequence ID" value="APG15002.1"/>
    <property type="molecule type" value="Genomic_DNA"/>
</dbReference>
<dbReference type="AlphaFoldDB" id="A0A1L3FP80"/>
<organism evidence="1 2">
    <name type="scientific">Bradyrhizobium japonicum</name>
    <dbReference type="NCBI Taxonomy" id="375"/>
    <lineage>
        <taxon>Bacteria</taxon>
        <taxon>Pseudomonadati</taxon>
        <taxon>Pseudomonadota</taxon>
        <taxon>Alphaproteobacteria</taxon>
        <taxon>Hyphomicrobiales</taxon>
        <taxon>Nitrobacteraceae</taxon>
        <taxon>Bradyrhizobium</taxon>
    </lineage>
</organism>
<reference evidence="1 2" key="1">
    <citation type="submission" date="2016-11" db="EMBL/GenBank/DDBJ databases">
        <title>Complete Genome Sequence of Bradyrhizobium sp. strain J5, an isolated from soybean nodule in Hokkaido.</title>
        <authorList>
            <person name="Kanehara K."/>
        </authorList>
    </citation>
    <scope>NUCLEOTIDE SEQUENCE [LARGE SCALE GENOMIC DNA]</scope>
    <source>
        <strain evidence="1 2">J5</strain>
    </source>
</reference>
<protein>
    <submittedName>
        <fullName evidence="1">Uncharacterized protein</fullName>
    </submittedName>
</protein>
<proteinExistence type="predicted"/>
<sequence length="165" mass="17493">MPSAPIHSGLCSPPGRYAMIRRLSFQLASSIVINQSPYSDLGDEVIGRFAGASTWVTSRPCLGLLRASILVVMLRRRRVLVAAITGLNTIGLAVVTEAFRPYKLYRRGGQHALDGLVVPAQVPGNRTITLITSRNEPVGALIAGAMQTMAGPLQEEVGAKVDAGS</sequence>
<accession>A0A1L3FP80</accession>
<evidence type="ECO:0000313" key="1">
    <source>
        <dbReference type="EMBL" id="APG15002.1"/>
    </source>
</evidence>
<gene>
    <name evidence="1" type="ORF">BKD09_42475</name>
</gene>